<dbReference type="InterPro" id="IPR004443">
    <property type="entry name" value="YjeF_N_dom"/>
</dbReference>
<dbReference type="GO" id="GO:0052855">
    <property type="term" value="F:ADP-dependent NAD(P)H-hydrate dehydratase activity"/>
    <property type="evidence" value="ECO:0007669"/>
    <property type="project" value="UniProtKB-UniRule"/>
</dbReference>
<dbReference type="InterPro" id="IPR036652">
    <property type="entry name" value="YjeF_N_dom_sf"/>
</dbReference>
<evidence type="ECO:0000256" key="5">
    <source>
        <dbReference type="ARBA" id="ARBA00022723"/>
    </source>
</evidence>
<evidence type="ECO:0000256" key="4">
    <source>
        <dbReference type="ARBA" id="ARBA00009524"/>
    </source>
</evidence>
<comment type="catalytic activity">
    <reaction evidence="15 17">
        <text>(6S)-NADHX + ADP = AMP + phosphate + NADH + H(+)</text>
        <dbReference type="Rhea" id="RHEA:32223"/>
        <dbReference type="ChEBI" id="CHEBI:15378"/>
        <dbReference type="ChEBI" id="CHEBI:43474"/>
        <dbReference type="ChEBI" id="CHEBI:57945"/>
        <dbReference type="ChEBI" id="CHEBI:64074"/>
        <dbReference type="ChEBI" id="CHEBI:456215"/>
        <dbReference type="ChEBI" id="CHEBI:456216"/>
        <dbReference type="EC" id="4.2.1.136"/>
    </reaction>
</comment>
<evidence type="ECO:0000256" key="15">
    <source>
        <dbReference type="ARBA" id="ARBA00048238"/>
    </source>
</evidence>
<evidence type="ECO:0000313" key="20">
    <source>
        <dbReference type="EMBL" id="PHY90510.1"/>
    </source>
</evidence>
<comment type="cofactor">
    <cofactor evidence="17">
        <name>K(+)</name>
        <dbReference type="ChEBI" id="CHEBI:29103"/>
    </cofactor>
    <text evidence="17">Binds 1 potassium ion per subunit.</text>
</comment>
<dbReference type="GO" id="GO:0046872">
    <property type="term" value="F:metal ion binding"/>
    <property type="evidence" value="ECO:0007669"/>
    <property type="project" value="UniProtKB-UniRule"/>
</dbReference>
<dbReference type="EMBL" id="LDWY01000060">
    <property type="protein sequence ID" value="PHY90510.1"/>
    <property type="molecule type" value="Genomic_DNA"/>
</dbReference>
<keyword evidence="6 17" id="KW-0547">Nucleotide-binding</keyword>
<dbReference type="PANTHER" id="PTHR12592">
    <property type="entry name" value="ATP-DEPENDENT (S)-NAD(P)H-HYDRATE DEHYDRATASE FAMILY MEMBER"/>
    <property type="match status" value="1"/>
</dbReference>
<gene>
    <name evidence="20" type="ORF">AA994_04925</name>
</gene>
<evidence type="ECO:0000256" key="13">
    <source>
        <dbReference type="ARBA" id="ARBA00023268"/>
    </source>
</evidence>
<comment type="function">
    <text evidence="14 17">Bifunctional enzyme that catalyzes the epimerization of the S- and R-forms of NAD(P)HX and the dehydration of the S-form of NAD(P)HX at the expense of ADP, which is converted to AMP. This allows the repair of both epimers of NAD(P)HX, a damaged form of NAD(P)H that is a result of enzymatic or heat-dependent hydration.</text>
</comment>
<keyword evidence="10 17" id="KW-0520">NAD</keyword>
<dbReference type="GO" id="GO:0110051">
    <property type="term" value="P:metabolite repair"/>
    <property type="evidence" value="ECO:0007669"/>
    <property type="project" value="TreeGrafter"/>
</dbReference>
<comment type="similarity">
    <text evidence="4 17">In the C-terminal section; belongs to the NnrD/CARKD family.</text>
</comment>
<proteinExistence type="inferred from homology"/>
<evidence type="ECO:0000256" key="1">
    <source>
        <dbReference type="ARBA" id="ARBA00000013"/>
    </source>
</evidence>
<evidence type="ECO:0000256" key="10">
    <source>
        <dbReference type="ARBA" id="ARBA00023027"/>
    </source>
</evidence>
<dbReference type="SUPFAM" id="SSF53613">
    <property type="entry name" value="Ribokinase-like"/>
    <property type="match status" value="1"/>
</dbReference>
<dbReference type="Pfam" id="PF03853">
    <property type="entry name" value="YjeF_N"/>
    <property type="match status" value="1"/>
</dbReference>
<dbReference type="GO" id="GO:0005524">
    <property type="term" value="F:ATP binding"/>
    <property type="evidence" value="ECO:0007669"/>
    <property type="project" value="UniProtKB-UniRule"/>
</dbReference>
<comment type="similarity">
    <text evidence="3 17">In the N-terminal section; belongs to the NnrE/AIBP family.</text>
</comment>
<dbReference type="Proteomes" id="UP000237472">
    <property type="component" value="Unassembled WGS sequence"/>
</dbReference>
<dbReference type="InterPro" id="IPR017953">
    <property type="entry name" value="Carbohydrate_kinase_pred_CS"/>
</dbReference>
<feature type="domain" description="YjeF N-terminal" evidence="19">
    <location>
        <begin position="8"/>
        <end position="198"/>
    </location>
</feature>
<feature type="domain" description="YjeF C-terminal" evidence="18">
    <location>
        <begin position="205"/>
        <end position="450"/>
    </location>
</feature>
<dbReference type="SUPFAM" id="SSF64153">
    <property type="entry name" value="YjeF N-terminal domain-like"/>
    <property type="match status" value="1"/>
</dbReference>
<evidence type="ECO:0000256" key="17">
    <source>
        <dbReference type="PIRNR" id="PIRNR017184"/>
    </source>
</evidence>
<evidence type="ECO:0000256" key="16">
    <source>
        <dbReference type="ARBA" id="ARBA00049209"/>
    </source>
</evidence>
<reference evidence="21" key="1">
    <citation type="submission" date="2015-06" db="EMBL/GenBank/DDBJ databases">
        <authorList>
            <person name="Parisi A."/>
            <person name="Chiara M."/>
            <person name="Florio D."/>
            <person name="Miccolupo A."/>
            <person name="Manzari C."/>
            <person name="Mion D."/>
            <person name="Caruso M."/>
            <person name="D'erchia A.M."/>
            <person name="Zanoni R."/>
        </authorList>
    </citation>
    <scope>NUCLEOTIDE SEQUENCE [LARGE SCALE GENOMIC DNA]</scope>
    <source>
        <strain evidence="21">73/13</strain>
    </source>
</reference>
<evidence type="ECO:0000313" key="21">
    <source>
        <dbReference type="Proteomes" id="UP000237472"/>
    </source>
</evidence>
<keyword evidence="20" id="KW-0808">Transferase</keyword>
<comment type="catalytic activity">
    <reaction evidence="16 17">
        <text>(6S)-NADPHX + ADP = AMP + phosphate + NADPH + H(+)</text>
        <dbReference type="Rhea" id="RHEA:32235"/>
        <dbReference type="ChEBI" id="CHEBI:15378"/>
        <dbReference type="ChEBI" id="CHEBI:43474"/>
        <dbReference type="ChEBI" id="CHEBI:57783"/>
        <dbReference type="ChEBI" id="CHEBI:64076"/>
        <dbReference type="ChEBI" id="CHEBI:456215"/>
        <dbReference type="ChEBI" id="CHEBI:456216"/>
        <dbReference type="EC" id="4.2.1.136"/>
    </reaction>
</comment>
<organism evidence="20 21">
    <name type="scientific">Campylobacter vulpis</name>
    <dbReference type="NCBI Taxonomy" id="1655500"/>
    <lineage>
        <taxon>Bacteria</taxon>
        <taxon>Pseudomonadati</taxon>
        <taxon>Campylobacterota</taxon>
        <taxon>Epsilonproteobacteria</taxon>
        <taxon>Campylobacterales</taxon>
        <taxon>Campylobacteraceae</taxon>
        <taxon>Campylobacter</taxon>
    </lineage>
</organism>
<evidence type="ECO:0000256" key="7">
    <source>
        <dbReference type="ARBA" id="ARBA00022840"/>
    </source>
</evidence>
<name>A0A2G4R1U8_9BACT</name>
<dbReference type="NCBIfam" id="TIGR00197">
    <property type="entry name" value="yjeF_nterm"/>
    <property type="match status" value="1"/>
</dbReference>
<dbReference type="EC" id="5.1.99.6" evidence="17"/>
<dbReference type="InterPro" id="IPR029056">
    <property type="entry name" value="Ribokinase-like"/>
</dbReference>
<dbReference type="NCBIfam" id="TIGR00196">
    <property type="entry name" value="yjeF_cterm"/>
    <property type="match status" value="1"/>
</dbReference>
<comment type="caution">
    <text evidence="20">The sequence shown here is derived from an EMBL/GenBank/DDBJ whole genome shotgun (WGS) entry which is preliminary data.</text>
</comment>
<dbReference type="PANTHER" id="PTHR12592:SF0">
    <property type="entry name" value="ATP-DEPENDENT (S)-NAD(P)H-HYDRATE DEHYDRATASE"/>
    <property type="match status" value="1"/>
</dbReference>
<keyword evidence="13" id="KW-0511">Multifunctional enzyme</keyword>
<keyword evidence="7 17" id="KW-0067">ATP-binding</keyword>
<dbReference type="EC" id="4.2.1.136" evidence="17"/>
<keyword evidence="20" id="KW-0418">Kinase</keyword>
<sequence length="450" mass="49302">MKAVVKQSTNLDLRAVRLGLDELILMENAGIALAKLIKKERKKLQNKRVLFLLGGGNNAADGLVALRHLKKAKAYKMGFKENAMFLKQEQILKNYGFSFLKKEPKIKRYGVIVDCIFGSGFKGNLDAKTANFLKKINQHKALKIACDIPTALGSEVCFKADITLSMGAFKELLLEDFAKEFVGKLKLAKLGISHRLFTHKTKNYLLEKKDLTLIKRKAGTNKGDYGHIAVVGNGGAANLAGLGALNFGAGLVSLVKEKSNSALLMQKENLNFNFNAAALGMGLLNLELLKDENLSKKPLVLDANAFLDEAILPFLQKEDVVLTPHPKEFTRLFKMCFKQDLNVQDLQKNRFFYAQKFTQTYPCILVLKGANTIISQKDECFIVNLGCANLAKGGSGDVLAGMIAALLGAGFSPLKAAKNAVLAHALTSKAYRFNANSFDALKLIKGLKCL</sequence>
<evidence type="ECO:0000256" key="3">
    <source>
        <dbReference type="ARBA" id="ARBA00006001"/>
    </source>
</evidence>
<dbReference type="Gene3D" id="3.40.1190.20">
    <property type="match status" value="1"/>
</dbReference>
<protein>
    <recommendedName>
        <fullName evidence="17">Bifunctional NAD(P)H-hydrate repair enzyme</fullName>
    </recommendedName>
    <alternativeName>
        <fullName evidence="17">Nicotinamide nucleotide repair protein</fullName>
    </alternativeName>
    <domain>
        <recommendedName>
            <fullName evidence="17">ADP-dependent (S)-NAD(P)H-hydrate dehydratase</fullName>
            <ecNumber evidence="17">4.2.1.136</ecNumber>
        </recommendedName>
        <alternativeName>
            <fullName evidence="17">ADP-dependent NAD(P)HX dehydratase</fullName>
        </alternativeName>
    </domain>
    <domain>
        <recommendedName>
            <fullName evidence="17">NAD(P)H-hydrate epimerase</fullName>
            <ecNumber evidence="17">5.1.99.6</ecNumber>
        </recommendedName>
    </domain>
</protein>
<dbReference type="InterPro" id="IPR000631">
    <property type="entry name" value="CARKD"/>
</dbReference>
<evidence type="ECO:0000259" key="18">
    <source>
        <dbReference type="PROSITE" id="PS51383"/>
    </source>
</evidence>
<accession>A0A2G4R1U8</accession>
<keyword evidence="5 17" id="KW-0479">Metal-binding</keyword>
<dbReference type="Pfam" id="PF01256">
    <property type="entry name" value="Carb_kinase"/>
    <property type="match status" value="1"/>
</dbReference>
<dbReference type="GO" id="GO:0052856">
    <property type="term" value="F:NAD(P)HX epimerase activity"/>
    <property type="evidence" value="ECO:0007669"/>
    <property type="project" value="UniProtKB-EC"/>
</dbReference>
<dbReference type="PROSITE" id="PS01050">
    <property type="entry name" value="YJEF_C_2"/>
    <property type="match status" value="1"/>
</dbReference>
<keyword evidence="11 17" id="KW-0413">Isomerase</keyword>
<dbReference type="PIRSF" id="PIRSF017184">
    <property type="entry name" value="Nnr"/>
    <property type="match status" value="1"/>
</dbReference>
<evidence type="ECO:0000256" key="9">
    <source>
        <dbReference type="ARBA" id="ARBA00022958"/>
    </source>
</evidence>
<dbReference type="CDD" id="cd01171">
    <property type="entry name" value="YXKO-related"/>
    <property type="match status" value="1"/>
</dbReference>
<evidence type="ECO:0000256" key="8">
    <source>
        <dbReference type="ARBA" id="ARBA00022857"/>
    </source>
</evidence>
<evidence type="ECO:0000259" key="19">
    <source>
        <dbReference type="PROSITE" id="PS51385"/>
    </source>
</evidence>
<evidence type="ECO:0000256" key="12">
    <source>
        <dbReference type="ARBA" id="ARBA00023239"/>
    </source>
</evidence>
<dbReference type="OrthoDB" id="9806925at2"/>
<keyword evidence="12 17" id="KW-0456">Lyase</keyword>
<evidence type="ECO:0000256" key="14">
    <source>
        <dbReference type="ARBA" id="ARBA00025153"/>
    </source>
</evidence>
<dbReference type="Gene3D" id="3.40.50.10260">
    <property type="entry name" value="YjeF N-terminal domain"/>
    <property type="match status" value="1"/>
</dbReference>
<evidence type="ECO:0000256" key="2">
    <source>
        <dbReference type="ARBA" id="ARBA00000909"/>
    </source>
</evidence>
<evidence type="ECO:0000256" key="6">
    <source>
        <dbReference type="ARBA" id="ARBA00022741"/>
    </source>
</evidence>
<dbReference type="RefSeq" id="WP_099461607.1">
    <property type="nucleotide sequence ID" value="NZ_LDWY01000060.1"/>
</dbReference>
<keyword evidence="9 17" id="KW-0630">Potassium</keyword>
<dbReference type="PROSITE" id="PS51385">
    <property type="entry name" value="YJEF_N"/>
    <property type="match status" value="1"/>
</dbReference>
<dbReference type="AlphaFoldDB" id="A0A2G4R1U8"/>
<dbReference type="GO" id="GO:0016301">
    <property type="term" value="F:kinase activity"/>
    <property type="evidence" value="ECO:0007669"/>
    <property type="project" value="UniProtKB-KW"/>
</dbReference>
<comment type="catalytic activity">
    <reaction evidence="2 17">
        <text>(6R)-NADPHX = (6S)-NADPHX</text>
        <dbReference type="Rhea" id="RHEA:32227"/>
        <dbReference type="ChEBI" id="CHEBI:64076"/>
        <dbReference type="ChEBI" id="CHEBI:64077"/>
        <dbReference type="EC" id="5.1.99.6"/>
    </reaction>
</comment>
<keyword evidence="8 17" id="KW-0521">NADP</keyword>
<evidence type="ECO:0000256" key="11">
    <source>
        <dbReference type="ARBA" id="ARBA00023235"/>
    </source>
</evidence>
<comment type="catalytic activity">
    <reaction evidence="1 17">
        <text>(6R)-NADHX = (6S)-NADHX</text>
        <dbReference type="Rhea" id="RHEA:32215"/>
        <dbReference type="ChEBI" id="CHEBI:64074"/>
        <dbReference type="ChEBI" id="CHEBI:64075"/>
        <dbReference type="EC" id="5.1.99.6"/>
    </reaction>
</comment>
<dbReference type="InterPro" id="IPR030677">
    <property type="entry name" value="Nnr"/>
</dbReference>
<dbReference type="PROSITE" id="PS51383">
    <property type="entry name" value="YJEF_C_3"/>
    <property type="match status" value="1"/>
</dbReference>